<gene>
    <name evidence="1" type="ORF">ACAOBT_LOCUS6645</name>
</gene>
<reference evidence="1" key="1">
    <citation type="submission" date="2022-03" db="EMBL/GenBank/DDBJ databases">
        <authorList>
            <person name="Sayadi A."/>
        </authorList>
    </citation>
    <scope>NUCLEOTIDE SEQUENCE</scope>
</reference>
<name>A0A9P0P5D9_ACAOB</name>
<accession>A0A9P0P5D9</accession>
<proteinExistence type="predicted"/>
<dbReference type="Proteomes" id="UP001152888">
    <property type="component" value="Unassembled WGS sequence"/>
</dbReference>
<dbReference type="AlphaFoldDB" id="A0A9P0P5D9"/>
<evidence type="ECO:0000313" key="2">
    <source>
        <dbReference type="Proteomes" id="UP001152888"/>
    </source>
</evidence>
<evidence type="ECO:0000313" key="1">
    <source>
        <dbReference type="EMBL" id="CAH1966061.1"/>
    </source>
</evidence>
<keyword evidence="2" id="KW-1185">Reference proteome</keyword>
<protein>
    <submittedName>
        <fullName evidence="1">Uncharacterized protein</fullName>
    </submittedName>
</protein>
<dbReference type="EMBL" id="CAKOFQ010006730">
    <property type="protein sequence ID" value="CAH1966061.1"/>
    <property type="molecule type" value="Genomic_DNA"/>
</dbReference>
<sequence>MSIVLRYCHQKHIYEDLMGFVDAYSNFDEDTMEPKLTGQILAQTIKHFTKTDNLVLKLCGDIATDTCNLMLREQKGTVIELAKCLPNALKGPCANNALNLPISKSSSVQAVRNAVGIMKEVIAFFKASAKRNTVLKRKLDGY</sequence>
<organism evidence="1 2">
    <name type="scientific">Acanthoscelides obtectus</name>
    <name type="common">Bean weevil</name>
    <name type="synonym">Bruchus obtectus</name>
    <dbReference type="NCBI Taxonomy" id="200917"/>
    <lineage>
        <taxon>Eukaryota</taxon>
        <taxon>Metazoa</taxon>
        <taxon>Ecdysozoa</taxon>
        <taxon>Arthropoda</taxon>
        <taxon>Hexapoda</taxon>
        <taxon>Insecta</taxon>
        <taxon>Pterygota</taxon>
        <taxon>Neoptera</taxon>
        <taxon>Endopterygota</taxon>
        <taxon>Coleoptera</taxon>
        <taxon>Polyphaga</taxon>
        <taxon>Cucujiformia</taxon>
        <taxon>Chrysomeloidea</taxon>
        <taxon>Chrysomelidae</taxon>
        <taxon>Bruchinae</taxon>
        <taxon>Bruchini</taxon>
        <taxon>Acanthoscelides</taxon>
    </lineage>
</organism>
<dbReference type="OrthoDB" id="10063284at2759"/>
<comment type="caution">
    <text evidence="1">The sequence shown here is derived from an EMBL/GenBank/DDBJ whole genome shotgun (WGS) entry which is preliminary data.</text>
</comment>